<evidence type="ECO:0000256" key="2">
    <source>
        <dbReference type="PIRSR" id="PIRSR002825-1"/>
    </source>
</evidence>
<dbReference type="SUPFAM" id="SSF53850">
    <property type="entry name" value="Periplasmic binding protein-like II"/>
    <property type="match status" value="1"/>
</dbReference>
<sequence length="336" mass="38074">MAAKTTLQKPGILTCKKHTAASANNLTVYVNFHEEEARRLLDLFSYQTNINYTFLKMSSQNTNKRIIAEKELPRADIILGGPADNHQLLAELGLLKAYISPEADQIPDQFKSKQGFWTGIYLGPISIAVNEGLWQQEFGESSFQKPQEFIDLLNPAFKGKIVMPNPVTSGTAFTFIASIIQLWGPEKAAQYFYQLNQNVALYTEDGFTPARKIALGEYLIAVNFLHDQKLMIRNGFNLSYQIPADTGWEIGCVSIVNNAPHPAAAQKFIDFILSREAAILHRELTERIPTRNDIKANENYQSIFKFTINKEYNIFTAAAHKQDYLNFWQQSIKVKN</sequence>
<gene>
    <name evidence="3" type="ORF">SAMN02983006_02873</name>
</gene>
<dbReference type="CDD" id="cd13544">
    <property type="entry name" value="PBP2_Fbp_like_1"/>
    <property type="match status" value="1"/>
</dbReference>
<reference evidence="3 4" key="1">
    <citation type="submission" date="2016-10" db="EMBL/GenBank/DDBJ databases">
        <authorList>
            <person name="de Groot N.N."/>
        </authorList>
    </citation>
    <scope>NUCLEOTIDE SEQUENCE [LARGE SCALE GENOMIC DNA]</scope>
    <source>
        <strain evidence="3 4">ATCC 51327</strain>
    </source>
</reference>
<dbReference type="AlphaFoldDB" id="A0A1I4ND51"/>
<organism evidence="3 4">
    <name type="scientific">Halanaerobium salsuginis</name>
    <dbReference type="NCBI Taxonomy" id="29563"/>
    <lineage>
        <taxon>Bacteria</taxon>
        <taxon>Bacillati</taxon>
        <taxon>Bacillota</taxon>
        <taxon>Clostridia</taxon>
        <taxon>Halanaerobiales</taxon>
        <taxon>Halanaerobiaceae</taxon>
        <taxon>Halanaerobium</taxon>
    </lineage>
</organism>
<dbReference type="GO" id="GO:0046872">
    <property type="term" value="F:metal ion binding"/>
    <property type="evidence" value="ECO:0007669"/>
    <property type="project" value="UniProtKB-KW"/>
</dbReference>
<dbReference type="Proteomes" id="UP000199006">
    <property type="component" value="Unassembled WGS sequence"/>
</dbReference>
<evidence type="ECO:0000313" key="3">
    <source>
        <dbReference type="EMBL" id="SFM13220.1"/>
    </source>
</evidence>
<dbReference type="GO" id="GO:0030288">
    <property type="term" value="C:outer membrane-bounded periplasmic space"/>
    <property type="evidence" value="ECO:0007669"/>
    <property type="project" value="TreeGrafter"/>
</dbReference>
<dbReference type="EMBL" id="FOTI01000077">
    <property type="protein sequence ID" value="SFM13220.1"/>
    <property type="molecule type" value="Genomic_DNA"/>
</dbReference>
<keyword evidence="4" id="KW-1185">Reference proteome</keyword>
<protein>
    <submittedName>
        <fullName evidence="3">Iron(III) transport system substrate-binding protein</fullName>
    </submittedName>
</protein>
<keyword evidence="2" id="KW-0479">Metal-binding</keyword>
<dbReference type="RefSeq" id="WP_177181466.1">
    <property type="nucleotide sequence ID" value="NZ_FOTI01000077.1"/>
</dbReference>
<dbReference type="GO" id="GO:0030976">
    <property type="term" value="F:thiamine pyrophosphate binding"/>
    <property type="evidence" value="ECO:0007669"/>
    <property type="project" value="TreeGrafter"/>
</dbReference>
<evidence type="ECO:0000256" key="1">
    <source>
        <dbReference type="ARBA" id="ARBA00022729"/>
    </source>
</evidence>
<evidence type="ECO:0000313" key="4">
    <source>
        <dbReference type="Proteomes" id="UP000199006"/>
    </source>
</evidence>
<keyword evidence="1" id="KW-0732">Signal</keyword>
<dbReference type="Gene3D" id="3.40.190.10">
    <property type="entry name" value="Periplasmic binding protein-like II"/>
    <property type="match status" value="2"/>
</dbReference>
<dbReference type="Pfam" id="PF13343">
    <property type="entry name" value="SBP_bac_6"/>
    <property type="match status" value="1"/>
</dbReference>
<dbReference type="STRING" id="29563.SAMN02983006_02873"/>
<dbReference type="GO" id="GO:0030975">
    <property type="term" value="F:thiamine binding"/>
    <property type="evidence" value="ECO:0007669"/>
    <property type="project" value="TreeGrafter"/>
</dbReference>
<accession>A0A1I4ND51</accession>
<dbReference type="PANTHER" id="PTHR30006">
    <property type="entry name" value="THIAMINE-BINDING PERIPLASMIC PROTEIN-RELATED"/>
    <property type="match status" value="1"/>
</dbReference>
<proteinExistence type="predicted"/>
<keyword evidence="2" id="KW-0408">Iron</keyword>
<dbReference type="InterPro" id="IPR026045">
    <property type="entry name" value="Ferric-bd"/>
</dbReference>
<dbReference type="PIRSF" id="PIRSF002825">
    <property type="entry name" value="CfbpA"/>
    <property type="match status" value="1"/>
</dbReference>
<dbReference type="GO" id="GO:0015888">
    <property type="term" value="P:thiamine transport"/>
    <property type="evidence" value="ECO:0007669"/>
    <property type="project" value="TreeGrafter"/>
</dbReference>
<feature type="binding site" evidence="2">
    <location>
        <position position="33"/>
    </location>
    <ligand>
        <name>Fe cation</name>
        <dbReference type="ChEBI" id="CHEBI:24875"/>
    </ligand>
</feature>
<dbReference type="PANTHER" id="PTHR30006:SF2">
    <property type="entry name" value="ABC TRANSPORTER SUBSTRATE-BINDING PROTEIN"/>
    <property type="match status" value="1"/>
</dbReference>
<name>A0A1I4ND51_9FIRM</name>